<reference evidence="5 6" key="1">
    <citation type="journal article" date="2015" name="Nature">
        <title>rRNA introns, odd ribosomes, and small enigmatic genomes across a large radiation of phyla.</title>
        <authorList>
            <person name="Brown C.T."/>
            <person name="Hug L.A."/>
            <person name="Thomas B.C."/>
            <person name="Sharon I."/>
            <person name="Castelle C.J."/>
            <person name="Singh A."/>
            <person name="Wilkins M.J."/>
            <person name="Williams K.H."/>
            <person name="Banfield J.F."/>
        </authorList>
    </citation>
    <scope>NUCLEOTIDE SEQUENCE [LARGE SCALE GENOMIC DNA]</scope>
</reference>
<comment type="caution">
    <text evidence="5">The sequence shown here is derived from an EMBL/GenBank/DDBJ whole genome shotgun (WGS) entry which is preliminary data.</text>
</comment>
<organism evidence="5 6">
    <name type="scientific">Candidatus Woesebacteria bacterium GW2011_GWB1_41_10</name>
    <dbReference type="NCBI Taxonomy" id="1618577"/>
    <lineage>
        <taxon>Bacteria</taxon>
        <taxon>Candidatus Woeseibacteriota</taxon>
    </lineage>
</organism>
<comment type="similarity">
    <text evidence="1">Belongs to the peptidase S51 family.</text>
</comment>
<sequence>MILDDRKSQCMEQVIFLAGGGDEKDSAELDKIFVDTLQERRIEKLVYVPIALTSRPYSECLKWFSSIFAGKVSKIEMWEDLTDKKIAGREDQMAIYFGGGDTRRLLKLVCDSLFDNEIKKFAVNGGILYGGSAGAIFLGRSIKTAPEVKSARSVKGLGLISSLSIACHFEPKKTEDVMALAGRIGMNILAIEENAGAIFQGGQISPVGLGEIHLISGKDKKVVNSPFKV</sequence>
<evidence type="ECO:0000256" key="1">
    <source>
        <dbReference type="ARBA" id="ARBA00006534"/>
    </source>
</evidence>
<dbReference type="GO" id="GO:0008236">
    <property type="term" value="F:serine-type peptidase activity"/>
    <property type="evidence" value="ECO:0007669"/>
    <property type="project" value="UniProtKB-KW"/>
</dbReference>
<gene>
    <name evidence="5" type="ORF">UU32_C0037G0005</name>
</gene>
<evidence type="ECO:0000256" key="2">
    <source>
        <dbReference type="ARBA" id="ARBA00022670"/>
    </source>
</evidence>
<dbReference type="GO" id="GO:0006508">
    <property type="term" value="P:proteolysis"/>
    <property type="evidence" value="ECO:0007669"/>
    <property type="project" value="UniProtKB-KW"/>
</dbReference>
<evidence type="ECO:0008006" key="7">
    <source>
        <dbReference type="Google" id="ProtNLM"/>
    </source>
</evidence>
<protein>
    <recommendedName>
        <fullName evidence="7">Peptidase E</fullName>
    </recommendedName>
</protein>
<name>A0A0G0UCS2_9BACT</name>
<keyword evidence="4" id="KW-0720">Serine protease</keyword>
<dbReference type="PANTHER" id="PTHR20842">
    <property type="entry name" value="PROTEASE S51 ALPHA-ASPARTYL DIPEPTIDASE"/>
    <property type="match status" value="1"/>
</dbReference>
<dbReference type="InterPro" id="IPR005320">
    <property type="entry name" value="Peptidase_S51"/>
</dbReference>
<dbReference type="AlphaFoldDB" id="A0A0G0UCS2"/>
<dbReference type="EMBL" id="LCAE01000037">
    <property type="protein sequence ID" value="KKR85146.1"/>
    <property type="molecule type" value="Genomic_DNA"/>
</dbReference>
<keyword evidence="3" id="KW-0378">Hydrolase</keyword>
<accession>A0A0G0UCS2</accession>
<dbReference type="Pfam" id="PF03575">
    <property type="entry name" value="Peptidase_S51"/>
    <property type="match status" value="1"/>
</dbReference>
<evidence type="ECO:0000256" key="3">
    <source>
        <dbReference type="ARBA" id="ARBA00022801"/>
    </source>
</evidence>
<evidence type="ECO:0000313" key="5">
    <source>
        <dbReference type="EMBL" id="KKR85146.1"/>
    </source>
</evidence>
<evidence type="ECO:0000256" key="4">
    <source>
        <dbReference type="ARBA" id="ARBA00022825"/>
    </source>
</evidence>
<dbReference type="Gene3D" id="3.40.50.880">
    <property type="match status" value="1"/>
</dbReference>
<evidence type="ECO:0000313" key="6">
    <source>
        <dbReference type="Proteomes" id="UP000033858"/>
    </source>
</evidence>
<dbReference type="Proteomes" id="UP000033858">
    <property type="component" value="Unassembled WGS sequence"/>
</dbReference>
<dbReference type="PANTHER" id="PTHR20842:SF0">
    <property type="entry name" value="ALPHA-ASPARTYL DIPEPTIDASE"/>
    <property type="match status" value="1"/>
</dbReference>
<proteinExistence type="inferred from homology"/>
<dbReference type="SUPFAM" id="SSF52317">
    <property type="entry name" value="Class I glutamine amidotransferase-like"/>
    <property type="match status" value="1"/>
</dbReference>
<keyword evidence="2" id="KW-0645">Protease</keyword>
<dbReference type="InterPro" id="IPR029062">
    <property type="entry name" value="Class_I_gatase-like"/>
</dbReference>